<keyword evidence="4" id="KW-1185">Reference proteome</keyword>
<evidence type="ECO:0000259" key="2">
    <source>
        <dbReference type="PROSITE" id="PS52045"/>
    </source>
</evidence>
<dbReference type="Gene3D" id="2.180.10.10">
    <property type="entry name" value="RHS repeat-associated core"/>
    <property type="match status" value="1"/>
</dbReference>
<accession>A0A9X3NLK1</accession>
<keyword evidence="1" id="KW-0732">Signal</keyword>
<dbReference type="RefSeq" id="WP_270028131.1">
    <property type="nucleotide sequence ID" value="NZ_JAPDDP010000059.1"/>
</dbReference>
<reference evidence="3" key="1">
    <citation type="submission" date="2022-10" db="EMBL/GenBank/DDBJ databases">
        <title>The WGS of Solirubrobacter phytolaccae KCTC 29190.</title>
        <authorList>
            <person name="Jiang Z."/>
        </authorList>
    </citation>
    <scope>NUCLEOTIDE SEQUENCE</scope>
    <source>
        <strain evidence="3">KCTC 29190</strain>
    </source>
</reference>
<dbReference type="PROSITE" id="PS52045">
    <property type="entry name" value="NEPROSIN_PEP_CD"/>
    <property type="match status" value="1"/>
</dbReference>
<sequence length="692" mass="74618">MSRAHRRLRRWVVVTSCVLGAAGAQPALAATGIGQPGYYTYYTVTPAAGTSVGVNVANGNLLVSELDLDRGDEGPTGEGTSIRRYYNSQGGTTKSGLGARWTLSTGPDISLLVTSSGQTATLSGPTGYVETLTLEDYEWVAPAGFEGYLTGSSSSRSFRRPRANAYREYYTHIFNGPAGTVQPVRSHYDEWGRDFHVAYDTIAGQQRVTHYGTLEDQAVHFAYDSAARLSWIDGYWQGFSPTPERTYSYDPISGRLNGTQLVGQTGATEYGYDANGLLNRIELPGGELVEVVYDTSGRVQQLTTTPPGQAAETLAFGYESGATLVTRPSGHRVRYHYTTDLRVTGVDNVDPGGFTCGPMVVGAPPEALDADVDEPVDGAPSTLCPPGQQAFPVPSFGPKDLPPDDEEPALGRAAADGCIKRLQDPTQPFYCWAGYRHKFTNANDEDPITGSRALISVHQQTVEAAVPISSDPQDGTRLMHTVAEIALHDRRGNVVEVGWKVDSGQTRPTMFVYHWVHNVGKGYSVGCEMAPGSPIVLEETPLPLTSATSGRTFGLRYRPASQVSDGNPEGWVAYYGTKAVCTFPTVDISEDKPALWPAADEFHDAHQADWFGEITTAVSDEPCSTMGNGVRGTTQGSARFSRVRVYRGSTLSTIPEAKLNTLSSEAVNDFYDEEKLDDGVFRYGGAPVPSCD</sequence>
<evidence type="ECO:0000313" key="3">
    <source>
        <dbReference type="EMBL" id="MDA0183717.1"/>
    </source>
</evidence>
<evidence type="ECO:0000313" key="4">
    <source>
        <dbReference type="Proteomes" id="UP001147653"/>
    </source>
</evidence>
<dbReference type="EMBL" id="JAPDDP010000059">
    <property type="protein sequence ID" value="MDA0183717.1"/>
    <property type="molecule type" value="Genomic_DNA"/>
</dbReference>
<feature type="chain" id="PRO_5040970388" evidence="1">
    <location>
        <begin position="30"/>
        <end position="692"/>
    </location>
</feature>
<dbReference type="AlphaFoldDB" id="A0A9X3NLK1"/>
<gene>
    <name evidence="3" type="ORF">OJ997_25640</name>
</gene>
<feature type="signal peptide" evidence="1">
    <location>
        <begin position="1"/>
        <end position="29"/>
    </location>
</feature>
<comment type="caution">
    <text evidence="3">The sequence shown here is derived from an EMBL/GenBank/DDBJ whole genome shotgun (WGS) entry which is preliminary data.</text>
</comment>
<dbReference type="Proteomes" id="UP001147653">
    <property type="component" value="Unassembled WGS sequence"/>
</dbReference>
<feature type="domain" description="Neprosin PEP catalytic" evidence="2">
    <location>
        <begin position="429"/>
        <end position="692"/>
    </location>
</feature>
<organism evidence="3 4">
    <name type="scientific">Solirubrobacter phytolaccae</name>
    <dbReference type="NCBI Taxonomy" id="1404360"/>
    <lineage>
        <taxon>Bacteria</taxon>
        <taxon>Bacillati</taxon>
        <taxon>Actinomycetota</taxon>
        <taxon>Thermoleophilia</taxon>
        <taxon>Solirubrobacterales</taxon>
        <taxon>Solirubrobacteraceae</taxon>
        <taxon>Solirubrobacter</taxon>
    </lineage>
</organism>
<evidence type="ECO:0000256" key="1">
    <source>
        <dbReference type="SAM" id="SignalP"/>
    </source>
</evidence>
<protein>
    <submittedName>
        <fullName evidence="3">Neprosin family prolyl endopeptidase</fullName>
    </submittedName>
</protein>
<dbReference type="InterPro" id="IPR004314">
    <property type="entry name" value="Neprosin"/>
</dbReference>
<proteinExistence type="predicted"/>
<name>A0A9X3NLK1_9ACTN</name>
<dbReference type="Pfam" id="PF03080">
    <property type="entry name" value="Neprosin"/>
    <property type="match status" value="1"/>
</dbReference>